<dbReference type="Gene3D" id="1.20.5.4880">
    <property type="match status" value="1"/>
</dbReference>
<evidence type="ECO:0000313" key="5">
    <source>
        <dbReference type="EMBL" id="CAF1561598.1"/>
    </source>
</evidence>
<evidence type="ECO:0000256" key="2">
    <source>
        <dbReference type="ARBA" id="ARBA00025794"/>
    </source>
</evidence>
<feature type="coiled-coil region" evidence="3">
    <location>
        <begin position="56"/>
        <end position="147"/>
    </location>
</feature>
<dbReference type="InterPro" id="IPR009449">
    <property type="entry name" value="Sec2_N"/>
</dbReference>
<dbReference type="GO" id="GO:0070319">
    <property type="term" value="C:Golgi to plasma membrane transport vesicle"/>
    <property type="evidence" value="ECO:0007669"/>
    <property type="project" value="TreeGrafter"/>
</dbReference>
<dbReference type="Pfam" id="PF06428">
    <property type="entry name" value="Sec2p"/>
    <property type="match status" value="1"/>
</dbReference>
<dbReference type="SUPFAM" id="SSF144284">
    <property type="entry name" value="Sec2 N-terminal region"/>
    <property type="match status" value="1"/>
</dbReference>
<proteinExistence type="inferred from homology"/>
<sequence length="367" mass="41703">MMTMERTSLVNAIESLLDHRSDVSDANSVDSAFSIENGVVTTPEPIEHSTSSATLLHELQRVKEDLKKDLKSKDIEIQRAHEIRENTDREIEDLTASLFESAHSMVEQAKYAQANAEQKLKTANQTIDALVLENTQLKKSVNELKEIINNCRSSLITNRSSPVTSVLSSTEQQQPESSIRRIVREKLHKRSSSDLQQSLSSIDISTKMDTNVDDSPMVDTVLLREFARWEEKPSIGCDSSACMHRVYSEDILPCLTFPNADLSSRILTAIEHNDVTMETCHMRTIDENMKVCSLMGDLCQCNYRIRLGENGEWYPISRLSRNRIASVCDFFTFIRHVQSGLVKSDTRNRYNKIIELRKQMAFARLGL</sequence>
<dbReference type="PANTHER" id="PTHR14430:SF0">
    <property type="entry name" value="SEC2P DOMAIN-CONTAINING PROTEIN"/>
    <property type="match status" value="1"/>
</dbReference>
<comment type="caution">
    <text evidence="5">The sequence shown here is derived from an EMBL/GenBank/DDBJ whole genome shotgun (WGS) entry which is preliminary data.</text>
</comment>
<dbReference type="Proteomes" id="UP000663834">
    <property type="component" value="Unassembled WGS sequence"/>
</dbReference>
<evidence type="ECO:0000259" key="4">
    <source>
        <dbReference type="Pfam" id="PF06428"/>
    </source>
</evidence>
<accession>A0A815XRR2</accession>
<dbReference type="GO" id="GO:0005085">
    <property type="term" value="F:guanyl-nucleotide exchange factor activity"/>
    <property type="evidence" value="ECO:0007669"/>
    <property type="project" value="InterPro"/>
</dbReference>
<dbReference type="AlphaFoldDB" id="A0A815XRR2"/>
<gene>
    <name evidence="5" type="ORF">KQP761_LOCUS18413</name>
</gene>
<organism evidence="5 6">
    <name type="scientific">Rotaria magnacalcarata</name>
    <dbReference type="NCBI Taxonomy" id="392030"/>
    <lineage>
        <taxon>Eukaryota</taxon>
        <taxon>Metazoa</taxon>
        <taxon>Spiralia</taxon>
        <taxon>Gnathifera</taxon>
        <taxon>Rotifera</taxon>
        <taxon>Eurotatoria</taxon>
        <taxon>Bdelloidea</taxon>
        <taxon>Philodinida</taxon>
        <taxon>Philodinidae</taxon>
        <taxon>Rotaria</taxon>
    </lineage>
</organism>
<feature type="domain" description="GDP/GTP exchange factor Sec2 N-terminal" evidence="4">
    <location>
        <begin position="56"/>
        <end position="149"/>
    </location>
</feature>
<evidence type="ECO:0000256" key="3">
    <source>
        <dbReference type="SAM" id="Coils"/>
    </source>
</evidence>
<protein>
    <recommendedName>
        <fullName evidence="4">GDP/GTP exchange factor Sec2 N-terminal domain-containing protein</fullName>
    </recommendedName>
</protein>
<dbReference type="GO" id="GO:0006887">
    <property type="term" value="P:exocytosis"/>
    <property type="evidence" value="ECO:0007669"/>
    <property type="project" value="TreeGrafter"/>
</dbReference>
<dbReference type="Pfam" id="PF25555">
    <property type="entry name" value="RAB3A-like_C"/>
    <property type="match status" value="1"/>
</dbReference>
<dbReference type="PANTHER" id="PTHR14430">
    <property type="entry name" value="RABIN3-RELATED"/>
    <property type="match status" value="1"/>
</dbReference>
<name>A0A815XRR2_9BILA</name>
<evidence type="ECO:0000313" key="6">
    <source>
        <dbReference type="Proteomes" id="UP000663834"/>
    </source>
</evidence>
<dbReference type="OrthoDB" id="5560525at2759"/>
<dbReference type="InterPro" id="IPR040351">
    <property type="entry name" value="RAB3IL/RAB3IP/Sec2"/>
</dbReference>
<dbReference type="EMBL" id="CAJNOW010009336">
    <property type="protein sequence ID" value="CAF1561598.1"/>
    <property type="molecule type" value="Genomic_DNA"/>
</dbReference>
<keyword evidence="1 3" id="KW-0175">Coiled coil</keyword>
<evidence type="ECO:0000256" key="1">
    <source>
        <dbReference type="ARBA" id="ARBA00023054"/>
    </source>
</evidence>
<comment type="similarity">
    <text evidence="2">Belongs to the SEC2 family.</text>
</comment>
<reference evidence="5" key="1">
    <citation type="submission" date="2021-02" db="EMBL/GenBank/DDBJ databases">
        <authorList>
            <person name="Nowell W R."/>
        </authorList>
    </citation>
    <scope>NUCLEOTIDE SEQUENCE</scope>
</reference>
<dbReference type="CDD" id="cd21044">
    <property type="entry name" value="Rab11BD_RAB3IP_like"/>
    <property type="match status" value="1"/>
</dbReference>